<protein>
    <submittedName>
        <fullName evidence="1">Uncharacterized protein</fullName>
    </submittedName>
</protein>
<evidence type="ECO:0000313" key="2">
    <source>
        <dbReference type="Proteomes" id="UP000499080"/>
    </source>
</evidence>
<evidence type="ECO:0000313" key="1">
    <source>
        <dbReference type="EMBL" id="GBM26665.1"/>
    </source>
</evidence>
<name>A0A4Y2EFM5_ARAVE</name>
<dbReference type="Pfam" id="PF05380">
    <property type="entry name" value="Peptidase_A17"/>
    <property type="match status" value="1"/>
</dbReference>
<gene>
    <name evidence="1" type="ORF">AVEN_241321_1</name>
</gene>
<dbReference type="PANTHER" id="PTHR47331">
    <property type="entry name" value="PHD-TYPE DOMAIN-CONTAINING PROTEIN"/>
    <property type="match status" value="1"/>
</dbReference>
<dbReference type="Proteomes" id="UP000499080">
    <property type="component" value="Unassembled WGS sequence"/>
</dbReference>
<comment type="caution">
    <text evidence="1">The sequence shown here is derived from an EMBL/GenBank/DDBJ whole genome shotgun (WGS) entry which is preliminary data.</text>
</comment>
<keyword evidence="2" id="KW-1185">Reference proteome</keyword>
<dbReference type="InterPro" id="IPR008042">
    <property type="entry name" value="Retrotrans_Pao"/>
</dbReference>
<accession>A0A4Y2EFM5</accession>
<sequence>MKLEFLKWFEELGFLKNLSVSRYIHPASSDQHVISVHTFCDVSQFANAAAVFVRIECADAVQVNILAFKSKVSPVKTINIPRLELWNATVGARLCRSVLSALQWNIVKQHYWTDSTTVLGWIQRKKLWTVFINNRLQEIRKLADQTLWKHLPVTQNSADLPLRECSPHQLICSRWWEGPKWLLQTQGNRPFTKPVFVEQSDLKERQLSHV</sequence>
<dbReference type="OrthoDB" id="6428063at2759"/>
<dbReference type="AlphaFoldDB" id="A0A4Y2EFM5"/>
<proteinExistence type="predicted"/>
<reference evidence="1 2" key="1">
    <citation type="journal article" date="2019" name="Sci. Rep.">
        <title>Orb-weaving spider Araneus ventricosus genome elucidates the spidroin gene catalogue.</title>
        <authorList>
            <person name="Kono N."/>
            <person name="Nakamura H."/>
            <person name="Ohtoshi R."/>
            <person name="Moran D.A.P."/>
            <person name="Shinohara A."/>
            <person name="Yoshida Y."/>
            <person name="Fujiwara M."/>
            <person name="Mori M."/>
            <person name="Tomita M."/>
            <person name="Arakawa K."/>
        </authorList>
    </citation>
    <scope>NUCLEOTIDE SEQUENCE [LARGE SCALE GENOMIC DNA]</scope>
</reference>
<organism evidence="1 2">
    <name type="scientific">Araneus ventricosus</name>
    <name type="common">Orbweaver spider</name>
    <name type="synonym">Epeira ventricosa</name>
    <dbReference type="NCBI Taxonomy" id="182803"/>
    <lineage>
        <taxon>Eukaryota</taxon>
        <taxon>Metazoa</taxon>
        <taxon>Ecdysozoa</taxon>
        <taxon>Arthropoda</taxon>
        <taxon>Chelicerata</taxon>
        <taxon>Arachnida</taxon>
        <taxon>Araneae</taxon>
        <taxon>Araneomorphae</taxon>
        <taxon>Entelegynae</taxon>
        <taxon>Araneoidea</taxon>
        <taxon>Araneidae</taxon>
        <taxon>Araneus</taxon>
    </lineage>
</organism>
<dbReference type="EMBL" id="BGPR01000566">
    <property type="protein sequence ID" value="GBM26665.1"/>
    <property type="molecule type" value="Genomic_DNA"/>
</dbReference>